<organism evidence="2">
    <name type="scientific">Magnetospirillum gryphiswaldense</name>
    <dbReference type="NCBI Taxonomy" id="55518"/>
    <lineage>
        <taxon>Bacteria</taxon>
        <taxon>Pseudomonadati</taxon>
        <taxon>Pseudomonadota</taxon>
        <taxon>Alphaproteobacteria</taxon>
        <taxon>Rhodospirillales</taxon>
        <taxon>Rhodospirillaceae</taxon>
        <taxon>Magnetospirillum</taxon>
    </lineage>
</organism>
<feature type="compositionally biased region" description="Basic and acidic residues" evidence="1">
    <location>
        <begin position="1"/>
        <end position="14"/>
    </location>
</feature>
<protein>
    <submittedName>
        <fullName evidence="2">- partial genomic shotgun *** SEQUENCING IN PROGRESS ***</fullName>
    </submittedName>
</protein>
<dbReference type="EMBL" id="BX640510">
    <property type="protein sequence ID" value="CAE45329.1"/>
    <property type="molecule type" value="Genomic_DNA"/>
</dbReference>
<evidence type="ECO:0000313" key="2">
    <source>
        <dbReference type="EMBL" id="CAE45329.1"/>
    </source>
</evidence>
<feature type="compositionally biased region" description="Polar residues" evidence="1">
    <location>
        <begin position="40"/>
        <end position="52"/>
    </location>
</feature>
<gene>
    <name evidence="2" type="ORF">orf4706</name>
</gene>
<reference evidence="2" key="1">
    <citation type="journal article" date="2004" name="Appl. Environ. Microbiol.">
        <title>Biochemical and proteomic analysis of the magnetosome membrane in Magnetospirillum gryphiswaldense.</title>
        <authorList>
            <person name="Grunberg K."/>
            <person name="Muller E.C."/>
            <person name="Otto A."/>
            <person name="Reszka R."/>
            <person name="Linder D."/>
            <person name="Kube M."/>
            <person name="Reinhardt R."/>
            <person name="Schuler D."/>
        </authorList>
    </citation>
    <scope>NUCLEOTIDE SEQUENCE</scope>
</reference>
<sequence length="70" mass="7717">MPRYSRREIGDGRACRQPGQVRKEAAVTISGSGRCPVSHPQFQKIHTNQGLSRQPRKIVGLSLDSFGQSP</sequence>
<dbReference type="AlphaFoldDB" id="Q6N0C1"/>
<evidence type="ECO:0000256" key="1">
    <source>
        <dbReference type="SAM" id="MobiDB-lite"/>
    </source>
</evidence>
<feature type="region of interest" description="Disordered" evidence="1">
    <location>
        <begin position="1"/>
        <end position="53"/>
    </location>
</feature>
<proteinExistence type="predicted"/>
<name>Q6N0C1_9PROT</name>
<accession>Q6N0C1</accession>